<comment type="similarity">
    <text evidence="2">Belongs to the Orai family.</text>
</comment>
<keyword evidence="3 6" id="KW-0812">Transmembrane</keyword>
<evidence type="ECO:0000313" key="8">
    <source>
        <dbReference type="Proteomes" id="UP000242188"/>
    </source>
</evidence>
<evidence type="ECO:0000256" key="1">
    <source>
        <dbReference type="ARBA" id="ARBA00004141"/>
    </source>
</evidence>
<name>A0A210PWZ6_MIZYE</name>
<feature type="transmembrane region" description="Helical" evidence="6">
    <location>
        <begin position="50"/>
        <end position="71"/>
    </location>
</feature>
<accession>A0A210PWZ6</accession>
<evidence type="ECO:0000313" key="7">
    <source>
        <dbReference type="EMBL" id="OWF40994.1"/>
    </source>
</evidence>
<dbReference type="EMBL" id="NEDP02005434">
    <property type="protein sequence ID" value="OWF40994.1"/>
    <property type="molecule type" value="Genomic_DNA"/>
</dbReference>
<keyword evidence="5 6" id="KW-0472">Membrane</keyword>
<protein>
    <submittedName>
        <fullName evidence="7">Protein orai-2</fullName>
    </submittedName>
</protein>
<proteinExistence type="inferred from homology"/>
<gene>
    <name evidence="7" type="ORF">KP79_PYT16022</name>
</gene>
<dbReference type="Proteomes" id="UP000242188">
    <property type="component" value="Unassembled WGS sequence"/>
</dbReference>
<dbReference type="Pfam" id="PF07856">
    <property type="entry name" value="Orai-1"/>
    <property type="match status" value="1"/>
</dbReference>
<evidence type="ECO:0000256" key="5">
    <source>
        <dbReference type="ARBA" id="ARBA00023136"/>
    </source>
</evidence>
<organism evidence="7 8">
    <name type="scientific">Mizuhopecten yessoensis</name>
    <name type="common">Japanese scallop</name>
    <name type="synonym">Patinopecten yessoensis</name>
    <dbReference type="NCBI Taxonomy" id="6573"/>
    <lineage>
        <taxon>Eukaryota</taxon>
        <taxon>Metazoa</taxon>
        <taxon>Spiralia</taxon>
        <taxon>Lophotrochozoa</taxon>
        <taxon>Mollusca</taxon>
        <taxon>Bivalvia</taxon>
        <taxon>Autobranchia</taxon>
        <taxon>Pteriomorphia</taxon>
        <taxon>Pectinida</taxon>
        <taxon>Pectinoidea</taxon>
        <taxon>Pectinidae</taxon>
        <taxon>Mizuhopecten</taxon>
    </lineage>
</organism>
<dbReference type="STRING" id="6573.A0A210PWZ6"/>
<evidence type="ECO:0000256" key="4">
    <source>
        <dbReference type="ARBA" id="ARBA00022989"/>
    </source>
</evidence>
<dbReference type="GO" id="GO:0002115">
    <property type="term" value="P:store-operated calcium entry"/>
    <property type="evidence" value="ECO:0007669"/>
    <property type="project" value="TreeGrafter"/>
</dbReference>
<dbReference type="PANTHER" id="PTHR31501:SF7">
    <property type="entry name" value="CALCIUM RELEASE-ACTIVATED CALCIUM CHANNEL PROTEIN 1"/>
    <property type="match status" value="1"/>
</dbReference>
<dbReference type="OrthoDB" id="61124at2759"/>
<dbReference type="AlphaFoldDB" id="A0A210PWZ6"/>
<keyword evidence="4 6" id="KW-1133">Transmembrane helix</keyword>
<dbReference type="GO" id="GO:0015279">
    <property type="term" value="F:store-operated calcium channel activity"/>
    <property type="evidence" value="ECO:0007669"/>
    <property type="project" value="TreeGrafter"/>
</dbReference>
<evidence type="ECO:0000256" key="6">
    <source>
        <dbReference type="SAM" id="Phobius"/>
    </source>
</evidence>
<dbReference type="PANTHER" id="PTHR31501">
    <property type="entry name" value="CALCIUM RELEASE-ACTIVATED CALCIUM CHANNEL PROTEIN 1"/>
    <property type="match status" value="1"/>
</dbReference>
<feature type="transmembrane region" description="Helical" evidence="6">
    <location>
        <begin position="135"/>
        <end position="159"/>
    </location>
</feature>
<evidence type="ECO:0000256" key="3">
    <source>
        <dbReference type="ARBA" id="ARBA00022692"/>
    </source>
</evidence>
<comment type="caution">
    <text evidence="7">The sequence shown here is derived from an EMBL/GenBank/DDBJ whole genome shotgun (WGS) entry which is preliminary data.</text>
</comment>
<comment type="subcellular location">
    <subcellularLocation>
        <location evidence="1">Membrane</location>
        <topology evidence="1">Multi-pass membrane protein</topology>
    </subcellularLocation>
</comment>
<feature type="transmembrane region" description="Helical" evidence="6">
    <location>
        <begin position="171"/>
        <end position="193"/>
    </location>
</feature>
<reference evidence="7 8" key="1">
    <citation type="journal article" date="2017" name="Nat. Ecol. Evol.">
        <title>Scallop genome provides insights into evolution of bilaterian karyotype and development.</title>
        <authorList>
            <person name="Wang S."/>
            <person name="Zhang J."/>
            <person name="Jiao W."/>
            <person name="Li J."/>
            <person name="Xun X."/>
            <person name="Sun Y."/>
            <person name="Guo X."/>
            <person name="Huan P."/>
            <person name="Dong B."/>
            <person name="Zhang L."/>
            <person name="Hu X."/>
            <person name="Sun X."/>
            <person name="Wang J."/>
            <person name="Zhao C."/>
            <person name="Wang Y."/>
            <person name="Wang D."/>
            <person name="Huang X."/>
            <person name="Wang R."/>
            <person name="Lv J."/>
            <person name="Li Y."/>
            <person name="Zhang Z."/>
            <person name="Liu B."/>
            <person name="Lu W."/>
            <person name="Hui Y."/>
            <person name="Liang J."/>
            <person name="Zhou Z."/>
            <person name="Hou R."/>
            <person name="Li X."/>
            <person name="Liu Y."/>
            <person name="Li H."/>
            <person name="Ning X."/>
            <person name="Lin Y."/>
            <person name="Zhao L."/>
            <person name="Xing Q."/>
            <person name="Dou J."/>
            <person name="Li Y."/>
            <person name="Mao J."/>
            <person name="Guo H."/>
            <person name="Dou H."/>
            <person name="Li T."/>
            <person name="Mu C."/>
            <person name="Jiang W."/>
            <person name="Fu Q."/>
            <person name="Fu X."/>
            <person name="Miao Y."/>
            <person name="Liu J."/>
            <person name="Yu Q."/>
            <person name="Li R."/>
            <person name="Liao H."/>
            <person name="Li X."/>
            <person name="Kong Y."/>
            <person name="Jiang Z."/>
            <person name="Chourrout D."/>
            <person name="Li R."/>
            <person name="Bao Z."/>
        </authorList>
    </citation>
    <scope>NUCLEOTIDE SEQUENCE [LARGE SCALE GENOMIC DNA]</scope>
    <source>
        <strain evidence="7 8">PY_sf001</strain>
    </source>
</reference>
<dbReference type="InterPro" id="IPR012446">
    <property type="entry name" value="CRAC_channel"/>
</dbReference>
<dbReference type="InterPro" id="IPR038350">
    <property type="entry name" value="Orai_sf"/>
</dbReference>
<evidence type="ECO:0000256" key="2">
    <source>
        <dbReference type="ARBA" id="ARBA00008062"/>
    </source>
</evidence>
<keyword evidence="8" id="KW-1185">Reference proteome</keyword>
<feature type="transmembrane region" description="Helical" evidence="6">
    <location>
        <begin position="77"/>
        <end position="100"/>
    </location>
</feature>
<dbReference type="Gene3D" id="1.20.140.140">
    <property type="entry name" value="Calcium release-activated calcium channel protein Orai"/>
    <property type="match status" value="1"/>
</dbReference>
<dbReference type="GO" id="GO:0016020">
    <property type="term" value="C:membrane"/>
    <property type="evidence" value="ECO:0007669"/>
    <property type="project" value="UniProtKB-SubCell"/>
</dbReference>
<sequence>MHDTNTATNGAYAYEDWVLHAYYSKQMDVQHSRNAISWRKLFLSRAKLKATGNTSALLSGFAMVALVEIGIEPDVPSWLMVVFCVNTTLLVSIHLLAVMISTCILPHIEAVSNVHNVNSVHESPHERMQVFIQMAWTFSTGFGILLFLNEIVLICWIKFNVKTVNNNITAAWAATAVVIPVGILFLVFAFHFYRRLIAHKFQQTNMGLQDLDKMVTELGNQENDFNDIENV</sequence>